<accession>A0A6J6TZ27</accession>
<organism evidence="2">
    <name type="scientific">freshwater metagenome</name>
    <dbReference type="NCBI Taxonomy" id="449393"/>
    <lineage>
        <taxon>unclassified sequences</taxon>
        <taxon>metagenomes</taxon>
        <taxon>ecological metagenomes</taxon>
    </lineage>
</organism>
<evidence type="ECO:0000256" key="1">
    <source>
        <dbReference type="SAM" id="MobiDB-lite"/>
    </source>
</evidence>
<sequence>MAKKKSVSNAPVVTNLPLPISETPLVIDLPDGQKLVIGKMSQGSVIEVATWRGTGRPDSRTSRLMLGMSNAVAASQTEASQSVSTPAPAKVFSNNKFDLRALMSRINIAPVISALKAVKSKAPKRLEILKKNEPEEFTTSVDIDEWLAKITSKAEAKRARTAKAPTKAPVKKAAKTRK</sequence>
<dbReference type="EMBL" id="CAEZZI010000032">
    <property type="protein sequence ID" value="CAB4752822.1"/>
    <property type="molecule type" value="Genomic_DNA"/>
</dbReference>
<feature type="region of interest" description="Disordered" evidence="1">
    <location>
        <begin position="154"/>
        <end position="178"/>
    </location>
</feature>
<dbReference type="AlphaFoldDB" id="A0A6J6TZ27"/>
<proteinExistence type="predicted"/>
<gene>
    <name evidence="2" type="ORF">UFOPK2842_00471</name>
    <name evidence="3" type="ORF">UFOPK3124_00946</name>
    <name evidence="4" type="ORF">UFOPK3480_00255</name>
    <name evidence="5" type="ORF">UFOPK4165_00525</name>
</gene>
<dbReference type="EMBL" id="CAFBLY010000010">
    <property type="protein sequence ID" value="CAB4879408.1"/>
    <property type="molecule type" value="Genomic_DNA"/>
</dbReference>
<dbReference type="EMBL" id="CAFAAY010000079">
    <property type="protein sequence ID" value="CAB4819205.1"/>
    <property type="molecule type" value="Genomic_DNA"/>
</dbReference>
<dbReference type="EMBL" id="CAFBPV010000036">
    <property type="protein sequence ID" value="CAB5029570.1"/>
    <property type="molecule type" value="Genomic_DNA"/>
</dbReference>
<evidence type="ECO:0000313" key="4">
    <source>
        <dbReference type="EMBL" id="CAB4879408.1"/>
    </source>
</evidence>
<evidence type="ECO:0000313" key="3">
    <source>
        <dbReference type="EMBL" id="CAB4819205.1"/>
    </source>
</evidence>
<protein>
    <submittedName>
        <fullName evidence="2">Unannotated protein</fullName>
    </submittedName>
</protein>
<evidence type="ECO:0000313" key="2">
    <source>
        <dbReference type="EMBL" id="CAB4752822.1"/>
    </source>
</evidence>
<name>A0A6J6TZ27_9ZZZZ</name>
<evidence type="ECO:0000313" key="5">
    <source>
        <dbReference type="EMBL" id="CAB5029570.1"/>
    </source>
</evidence>
<feature type="compositionally biased region" description="Basic residues" evidence="1">
    <location>
        <begin position="169"/>
        <end position="178"/>
    </location>
</feature>
<reference evidence="2" key="1">
    <citation type="submission" date="2020-05" db="EMBL/GenBank/DDBJ databases">
        <authorList>
            <person name="Chiriac C."/>
            <person name="Salcher M."/>
            <person name="Ghai R."/>
            <person name="Kavagutti S V."/>
        </authorList>
    </citation>
    <scope>NUCLEOTIDE SEQUENCE</scope>
</reference>